<dbReference type="InterPro" id="IPR013783">
    <property type="entry name" value="Ig-like_fold"/>
</dbReference>
<dbReference type="Gene3D" id="3.40.50.880">
    <property type="match status" value="1"/>
</dbReference>
<feature type="domain" description="Lacto-N-biose phosphorylase central" evidence="2">
    <location>
        <begin position="450"/>
        <end position="669"/>
    </location>
</feature>
<dbReference type="GO" id="GO:0004645">
    <property type="term" value="F:1,4-alpha-oligoglucan phosphorylase activity"/>
    <property type="evidence" value="ECO:0007669"/>
    <property type="project" value="InterPro"/>
</dbReference>
<dbReference type="NCBIfam" id="TIGR02336">
    <property type="entry name" value="1,3-beta-galactosyl-N-acetylhexosamine phosphorylase"/>
    <property type="match status" value="1"/>
</dbReference>
<dbReference type="EMBL" id="FQZY01000005">
    <property type="protein sequence ID" value="SHJ25140.1"/>
    <property type="molecule type" value="Genomic_DNA"/>
</dbReference>
<dbReference type="Pfam" id="PF17385">
    <property type="entry name" value="LBP_M"/>
    <property type="match status" value="1"/>
</dbReference>
<evidence type="ECO:0000259" key="2">
    <source>
        <dbReference type="Pfam" id="PF17385"/>
    </source>
</evidence>
<gene>
    <name evidence="4" type="ORF">SAMN02745243_00125</name>
</gene>
<dbReference type="InterPro" id="IPR035363">
    <property type="entry name" value="LBP_M"/>
</dbReference>
<dbReference type="STRING" id="1121950.SAMN02745243_00125"/>
<evidence type="ECO:0000313" key="5">
    <source>
        <dbReference type="Proteomes" id="UP000184301"/>
    </source>
</evidence>
<accession>A0A1M6HSG8</accession>
<dbReference type="InterPro" id="IPR035080">
    <property type="entry name" value="Lact_bio_phlase-like_N"/>
</dbReference>
<dbReference type="InterPro" id="IPR012711">
    <property type="entry name" value="Lacto-N-biose_phosphorylase"/>
</dbReference>
<proteinExistence type="predicted"/>
<reference evidence="4 5" key="1">
    <citation type="submission" date="2016-11" db="EMBL/GenBank/DDBJ databases">
        <authorList>
            <person name="Jaros S."/>
            <person name="Januszkiewicz K."/>
            <person name="Wedrychowicz H."/>
        </authorList>
    </citation>
    <scope>NUCLEOTIDE SEQUENCE [LARGE SCALE GENOMIC DNA]</scope>
    <source>
        <strain evidence="4 5">DSM 15480</strain>
    </source>
</reference>
<dbReference type="InterPro" id="IPR035356">
    <property type="entry name" value="LBP_C"/>
</dbReference>
<dbReference type="InterPro" id="IPR013780">
    <property type="entry name" value="Glyco_hydro_b"/>
</dbReference>
<dbReference type="Proteomes" id="UP000184301">
    <property type="component" value="Unassembled WGS sequence"/>
</dbReference>
<dbReference type="SUPFAM" id="SSF52317">
    <property type="entry name" value="Class I glutamine amidotransferase-like"/>
    <property type="match status" value="1"/>
</dbReference>
<dbReference type="InterPro" id="IPR029062">
    <property type="entry name" value="Class_I_gatase-like"/>
</dbReference>
<dbReference type="Gene3D" id="2.60.40.10">
    <property type="entry name" value="Immunoglobulins"/>
    <property type="match status" value="1"/>
</dbReference>
<evidence type="ECO:0000259" key="3">
    <source>
        <dbReference type="Pfam" id="PF17386"/>
    </source>
</evidence>
<keyword evidence="5" id="KW-1185">Reference proteome</keyword>
<dbReference type="Pfam" id="PF17386">
    <property type="entry name" value="LBP_C"/>
    <property type="match status" value="1"/>
</dbReference>
<dbReference type="Gene3D" id="2.60.40.1180">
    <property type="entry name" value="Golgi alpha-mannosidase II"/>
    <property type="match status" value="1"/>
</dbReference>
<protein>
    <submittedName>
        <fullName evidence="4">1,3-beta-galactosyl-N-acetylhexosamine phosphorylase</fullName>
    </submittedName>
</protein>
<dbReference type="Pfam" id="PF09508">
    <property type="entry name" value="Lact_bio_phlase"/>
    <property type="match status" value="1"/>
</dbReference>
<name>A0A1M6HSG8_9FIRM</name>
<feature type="domain" description="Lacto-N-biose phosphorylase C-terminal" evidence="3">
    <location>
        <begin position="674"/>
        <end position="725"/>
    </location>
</feature>
<feature type="domain" description="Lacto-N-biose phosphorylase-like N-terminal TIM barrel" evidence="1">
    <location>
        <begin position="11"/>
        <end position="446"/>
    </location>
</feature>
<evidence type="ECO:0000259" key="1">
    <source>
        <dbReference type="Pfam" id="PF09508"/>
    </source>
</evidence>
<dbReference type="AlphaFoldDB" id="A0A1M6HSG8"/>
<sequence>MKEKSMDRKRGRVTLPSESNFLEETKEMLDRLGADALRDSDGTKLDAATKALDAKIYETYFVSRGHNEFAKEHMEECQQLYLMSKRALATADQVELSFMDGYYDEQVAPDYVHDVKRWWEVIDRTADQVVLAEDWDVRQEENQVVVRNAVPFHEYTVSFLVYAVWDPTQMYNHITNDWGDVPHDIPFDVRYANSDTFAKEYLKQWLIDNPNVDVVRFTTFFYHFTLVFNSEAKEKFVDWFGYGATVSVKALEEFEAEYGYALRPEDIVDNGYYNSTFRVPTKPYLDYMDFIQRFVAEKAAELVKLVHDAGREAMMFLGDNWIGTEPYGPYFEQIGLDAVVGSVGGSVGCGVTLRLISEIPHVKYTEGRFLPYFFPTAFYEGNDPSIEAQVNWLRSRRAIMRKPVDRIGYGGYLSLAYKFPKFIDYIAGVADEFRLLYDNIGGSRPYAGIRVGILNCWGKLRSWQTFMVAHALWYKQIYSYLGVLECLSGAAVDVSFISFEDLTEETLDSLDVIINVGDAETAFSGGRRWGEEEIVSAVRAWVYSGGGFVGIGEPSAYEKGGRFFQLAEIMGVDKELGFTLSTDKYFKTQMEQHFITEDRTEAFDFGESMKNVYALDQDTEIIEYSDNEVHIASHAYGKGRGVYIAGLPYSFENTRLLMRSLYYAAGKEQEWERWNVTNMYCEVNVYPEKNKYAILNNSGEAQKTWFYDGDGAKEELTLNGGEILWREM</sequence>
<dbReference type="Gene3D" id="3.20.20.80">
    <property type="entry name" value="Glycosidases"/>
    <property type="match status" value="1"/>
</dbReference>
<evidence type="ECO:0000313" key="4">
    <source>
        <dbReference type="EMBL" id="SHJ25140.1"/>
    </source>
</evidence>
<organism evidence="4 5">
    <name type="scientific">Hespellia stercorisuis DSM 15480</name>
    <dbReference type="NCBI Taxonomy" id="1121950"/>
    <lineage>
        <taxon>Bacteria</taxon>
        <taxon>Bacillati</taxon>
        <taxon>Bacillota</taxon>
        <taxon>Clostridia</taxon>
        <taxon>Lachnospirales</taxon>
        <taxon>Lachnospiraceae</taxon>
        <taxon>Hespellia</taxon>
    </lineage>
</organism>